<feature type="domain" description="RmlD-like substrate binding" evidence="7">
    <location>
        <begin position="4"/>
        <end position="284"/>
    </location>
</feature>
<gene>
    <name evidence="8" type="ORF">OMM_04261</name>
</gene>
<comment type="similarity">
    <text evidence="2 6">Belongs to the dTDP-4-dehydrorhamnose reductase family.</text>
</comment>
<evidence type="ECO:0000259" key="7">
    <source>
        <dbReference type="Pfam" id="PF04321"/>
    </source>
</evidence>
<dbReference type="GO" id="GO:0019305">
    <property type="term" value="P:dTDP-rhamnose biosynthetic process"/>
    <property type="evidence" value="ECO:0007669"/>
    <property type="project" value="UniProtKB-UniPathway"/>
</dbReference>
<dbReference type="Gene3D" id="3.90.25.10">
    <property type="entry name" value="UDP-galactose 4-epimerase, domain 1"/>
    <property type="match status" value="1"/>
</dbReference>
<dbReference type="UniPathway" id="UPA00124"/>
<dbReference type="GO" id="GO:0008831">
    <property type="term" value="F:dTDP-4-dehydrorhamnose reductase activity"/>
    <property type="evidence" value="ECO:0007669"/>
    <property type="project" value="UniProtKB-EC"/>
</dbReference>
<dbReference type="PANTHER" id="PTHR10491">
    <property type="entry name" value="DTDP-4-DEHYDRORHAMNOSE REDUCTASE"/>
    <property type="match status" value="1"/>
</dbReference>
<evidence type="ECO:0000256" key="6">
    <source>
        <dbReference type="RuleBase" id="RU364082"/>
    </source>
</evidence>
<name>A0A1V1P2E7_9BACT</name>
<comment type="catalytic activity">
    <reaction evidence="5">
        <text>dTDP-beta-L-rhamnose + NADP(+) = dTDP-4-dehydro-beta-L-rhamnose + NADPH + H(+)</text>
        <dbReference type="Rhea" id="RHEA:21796"/>
        <dbReference type="ChEBI" id="CHEBI:15378"/>
        <dbReference type="ChEBI" id="CHEBI:57510"/>
        <dbReference type="ChEBI" id="CHEBI:57783"/>
        <dbReference type="ChEBI" id="CHEBI:58349"/>
        <dbReference type="ChEBI" id="CHEBI:62830"/>
        <dbReference type="EC" id="1.1.1.133"/>
    </reaction>
</comment>
<dbReference type="InterPro" id="IPR005913">
    <property type="entry name" value="dTDP_dehydrorham_reduct"/>
</dbReference>
<dbReference type="CDD" id="cd05254">
    <property type="entry name" value="dTDP_HR_like_SDR_e"/>
    <property type="match status" value="1"/>
</dbReference>
<evidence type="ECO:0000256" key="2">
    <source>
        <dbReference type="ARBA" id="ARBA00010944"/>
    </source>
</evidence>
<evidence type="ECO:0000256" key="4">
    <source>
        <dbReference type="ARBA" id="ARBA00017099"/>
    </source>
</evidence>
<evidence type="ECO:0000256" key="3">
    <source>
        <dbReference type="ARBA" id="ARBA00012929"/>
    </source>
</evidence>
<dbReference type="Gene3D" id="3.40.50.720">
    <property type="entry name" value="NAD(P)-binding Rossmann-like Domain"/>
    <property type="match status" value="1"/>
</dbReference>
<comment type="function">
    <text evidence="6">Catalyzes the reduction of dTDP-6-deoxy-L-lyxo-4-hexulose to yield dTDP-L-rhamnose.</text>
</comment>
<organism evidence="8 9">
    <name type="scientific">Candidatus Magnetoglobus multicellularis str. Araruama</name>
    <dbReference type="NCBI Taxonomy" id="890399"/>
    <lineage>
        <taxon>Bacteria</taxon>
        <taxon>Pseudomonadati</taxon>
        <taxon>Thermodesulfobacteriota</taxon>
        <taxon>Desulfobacteria</taxon>
        <taxon>Desulfobacterales</taxon>
        <taxon>Desulfobacteraceae</taxon>
        <taxon>Candidatus Magnetoglobus</taxon>
    </lineage>
</organism>
<proteinExistence type="inferred from homology"/>
<dbReference type="PANTHER" id="PTHR10491:SF4">
    <property type="entry name" value="METHIONINE ADENOSYLTRANSFERASE 2 SUBUNIT BETA"/>
    <property type="match status" value="1"/>
</dbReference>
<evidence type="ECO:0000256" key="5">
    <source>
        <dbReference type="ARBA" id="ARBA00048200"/>
    </source>
</evidence>
<dbReference type="InterPro" id="IPR036291">
    <property type="entry name" value="NAD(P)-bd_dom_sf"/>
</dbReference>
<dbReference type="GO" id="GO:0005829">
    <property type="term" value="C:cytosol"/>
    <property type="evidence" value="ECO:0007669"/>
    <property type="project" value="TreeGrafter"/>
</dbReference>
<dbReference type="InterPro" id="IPR029903">
    <property type="entry name" value="RmlD-like-bd"/>
</dbReference>
<dbReference type="Proteomes" id="UP000189670">
    <property type="component" value="Unassembled WGS sequence"/>
</dbReference>
<dbReference type="SUPFAM" id="SSF51735">
    <property type="entry name" value="NAD(P)-binding Rossmann-fold domains"/>
    <property type="match status" value="1"/>
</dbReference>
<keyword evidence="6" id="KW-0521">NADP</keyword>
<comment type="pathway">
    <text evidence="1 6">Carbohydrate biosynthesis; dTDP-L-rhamnose biosynthesis.</text>
</comment>
<reference evidence="9" key="1">
    <citation type="submission" date="2012-11" db="EMBL/GenBank/DDBJ databases">
        <authorList>
            <person name="Lucero-Rivera Y.E."/>
            <person name="Tovar-Ramirez D."/>
        </authorList>
    </citation>
    <scope>NUCLEOTIDE SEQUENCE [LARGE SCALE GENOMIC DNA]</scope>
    <source>
        <strain evidence="9">Araruama</strain>
    </source>
</reference>
<accession>A0A1V1P2E7</accession>
<dbReference type="EMBL" id="ATBP01000792">
    <property type="protein sequence ID" value="ETR68936.1"/>
    <property type="molecule type" value="Genomic_DNA"/>
</dbReference>
<protein>
    <recommendedName>
        <fullName evidence="4 6">dTDP-4-dehydrorhamnose reductase</fullName>
        <ecNumber evidence="3 6">1.1.1.133</ecNumber>
    </recommendedName>
</protein>
<evidence type="ECO:0000313" key="8">
    <source>
        <dbReference type="EMBL" id="ETR68936.1"/>
    </source>
</evidence>
<sequence length="290" mass="32676">MKSKIVITGATGQLGTDCMQVLSMHHDTIGFSHEQLDISNARKVHQISTDIHPDFIINCAAFTRVDDCETMTDKAFEINARGPYNLARSAFQLGAKLIHISTDYVFDGKRQLPECYIESDPTHPVSVYGKSKLEGEMAVINETDQYMIIRTAWLFGKYGNNFLKTIYGLAISDKLPLLKVVNTQYGSFTHTMDLARQIYRLIAVNGQGIYHASGEGYCTWYDGAAYYLKAMGIKKEIKACTEEEFPTKAIRPTNSILCNQRLIDNNLLVIPNWQVAIDHFVARTKDVSSW</sequence>
<evidence type="ECO:0000313" key="9">
    <source>
        <dbReference type="Proteomes" id="UP000189670"/>
    </source>
</evidence>
<dbReference type="NCBIfam" id="TIGR01214">
    <property type="entry name" value="rmlD"/>
    <property type="match status" value="1"/>
</dbReference>
<comment type="caution">
    <text evidence="8">The sequence shown here is derived from an EMBL/GenBank/DDBJ whole genome shotgun (WGS) entry which is preliminary data.</text>
</comment>
<evidence type="ECO:0000256" key="1">
    <source>
        <dbReference type="ARBA" id="ARBA00004781"/>
    </source>
</evidence>
<dbReference type="EC" id="1.1.1.133" evidence="3 6"/>
<dbReference type="Pfam" id="PF04321">
    <property type="entry name" value="RmlD_sub_bind"/>
    <property type="match status" value="1"/>
</dbReference>
<keyword evidence="6" id="KW-0560">Oxidoreductase</keyword>
<dbReference type="AlphaFoldDB" id="A0A1V1P2E7"/>